<dbReference type="EMBL" id="JACCBX010000002">
    <property type="protein sequence ID" value="NYE04409.1"/>
    <property type="molecule type" value="Genomic_DNA"/>
</dbReference>
<dbReference type="Proteomes" id="UP000548423">
    <property type="component" value="Unassembled WGS sequence"/>
</dbReference>
<name>A0A852T959_9BACI</name>
<dbReference type="AlphaFoldDB" id="A0A852T959"/>
<evidence type="ECO:0000313" key="1">
    <source>
        <dbReference type="EMBL" id="NYE04409.1"/>
    </source>
</evidence>
<sequence>MIFTEHTKIGYIWASPVSKLIELSNRFVSYTTSLETSDT</sequence>
<protein>
    <submittedName>
        <fullName evidence="1">Uncharacterized protein</fullName>
    </submittedName>
</protein>
<comment type="caution">
    <text evidence="1">The sequence shown here is derived from an EMBL/GenBank/DDBJ whole genome shotgun (WGS) entry which is preliminary data.</text>
</comment>
<accession>A0A852T959</accession>
<proteinExistence type="predicted"/>
<reference evidence="2" key="2">
    <citation type="submission" date="2020-08" db="EMBL/GenBank/DDBJ databases">
        <title>The Agave Microbiome: Exploring the role of microbial communities in plant adaptations to desert environments.</title>
        <authorList>
            <person name="Partida-Martinez L.P."/>
        </authorList>
    </citation>
    <scope>NUCLEOTIDE SEQUENCE [LARGE SCALE GENOMIC DNA]</scope>
    <source>
        <strain evidence="2">AT2.8</strain>
    </source>
</reference>
<organism evidence="1 2">
    <name type="scientific">Neobacillus niacini</name>
    <dbReference type="NCBI Taxonomy" id="86668"/>
    <lineage>
        <taxon>Bacteria</taxon>
        <taxon>Bacillati</taxon>
        <taxon>Bacillota</taxon>
        <taxon>Bacilli</taxon>
        <taxon>Bacillales</taxon>
        <taxon>Bacillaceae</taxon>
        <taxon>Neobacillus</taxon>
    </lineage>
</organism>
<reference evidence="2" key="1">
    <citation type="submission" date="2020-07" db="EMBL/GenBank/DDBJ databases">
        <authorList>
            <person name="Partida-Martinez L."/>
            <person name="Huntemann M."/>
            <person name="Clum A."/>
            <person name="Wang J."/>
            <person name="Palaniappan K."/>
            <person name="Ritter S."/>
            <person name="Chen I.-M."/>
            <person name="Stamatis D."/>
            <person name="Reddy T."/>
            <person name="O'Malley R."/>
            <person name="Daum C."/>
            <person name="Shapiro N."/>
            <person name="Ivanova N."/>
            <person name="Kyrpides N."/>
            <person name="Woyke T."/>
        </authorList>
    </citation>
    <scope>NUCLEOTIDE SEQUENCE [LARGE SCALE GENOMIC DNA]</scope>
    <source>
        <strain evidence="2">AT2.8</strain>
    </source>
</reference>
<evidence type="ECO:0000313" key="2">
    <source>
        <dbReference type="Proteomes" id="UP000548423"/>
    </source>
</evidence>
<gene>
    <name evidence="1" type="ORF">F4694_001153</name>
</gene>